<dbReference type="SUPFAM" id="SSF55154">
    <property type="entry name" value="CYTH-like phosphatases"/>
    <property type="match status" value="1"/>
</dbReference>
<dbReference type="AlphaFoldDB" id="A0A7X6A279"/>
<sequence length="264" mass="29729">MNRRTHAAVIGALAQVPPITLADVLNEAALQVRVDRKYLVPIGAFVELVNRLSGRFAVLEIDGQRMFRYESVYFDTPSYGLYRQHVQRRRHRYKVRTRSYLDSGECSFEVKLKGNRSETIKARLPYPVADRSRLTGDAQAFLAEQLLAAYGIDSHDTLRPALTTTYRRSTLTDPVAHERLTCDVGLRFFDATAAVDVLPDTVLVESKTAGRAGAADRVLRDLQVRPVQVSKYCVAAALLKPGLRSNPWHRTVRRFTDFAGPRRG</sequence>
<organism evidence="2 3">
    <name type="scientific">Kribbella shirazensis</name>
    <dbReference type="NCBI Taxonomy" id="1105143"/>
    <lineage>
        <taxon>Bacteria</taxon>
        <taxon>Bacillati</taxon>
        <taxon>Actinomycetota</taxon>
        <taxon>Actinomycetes</taxon>
        <taxon>Propionibacteriales</taxon>
        <taxon>Kribbellaceae</taxon>
        <taxon>Kribbella</taxon>
    </lineage>
</organism>
<evidence type="ECO:0000259" key="1">
    <source>
        <dbReference type="Pfam" id="PF09359"/>
    </source>
</evidence>
<name>A0A7X6A279_9ACTN</name>
<evidence type="ECO:0000313" key="2">
    <source>
        <dbReference type="EMBL" id="NIK58625.1"/>
    </source>
</evidence>
<dbReference type="InterPro" id="IPR018966">
    <property type="entry name" value="VTC_domain"/>
</dbReference>
<dbReference type="GO" id="GO:0006799">
    <property type="term" value="P:polyphosphate biosynthetic process"/>
    <property type="evidence" value="ECO:0007669"/>
    <property type="project" value="UniProtKB-ARBA"/>
</dbReference>
<dbReference type="InterPro" id="IPR033469">
    <property type="entry name" value="CYTH-like_dom_sf"/>
</dbReference>
<dbReference type="Proteomes" id="UP000555407">
    <property type="component" value="Unassembled WGS sequence"/>
</dbReference>
<proteinExistence type="predicted"/>
<keyword evidence="3" id="KW-1185">Reference proteome</keyword>
<dbReference type="InterPro" id="IPR042267">
    <property type="entry name" value="VTC_sf"/>
</dbReference>
<reference evidence="2 3" key="1">
    <citation type="submission" date="2020-03" db="EMBL/GenBank/DDBJ databases">
        <title>Sequencing the genomes of 1000 actinobacteria strains.</title>
        <authorList>
            <person name="Klenk H.-P."/>
        </authorList>
    </citation>
    <scope>NUCLEOTIDE SEQUENCE [LARGE SCALE GENOMIC DNA]</scope>
    <source>
        <strain evidence="2 3">DSM 45490</strain>
    </source>
</reference>
<protein>
    <recommendedName>
        <fullName evidence="1">VTC domain-containing protein</fullName>
    </recommendedName>
</protein>
<dbReference type="CDD" id="cd07750">
    <property type="entry name" value="PolyPPase_VTC_like"/>
    <property type="match status" value="1"/>
</dbReference>
<dbReference type="RefSeq" id="WP_167209560.1">
    <property type="nucleotide sequence ID" value="NZ_JAASRO010000001.1"/>
</dbReference>
<dbReference type="EMBL" id="JAASRO010000001">
    <property type="protein sequence ID" value="NIK58625.1"/>
    <property type="molecule type" value="Genomic_DNA"/>
</dbReference>
<evidence type="ECO:0000313" key="3">
    <source>
        <dbReference type="Proteomes" id="UP000555407"/>
    </source>
</evidence>
<gene>
    <name evidence="2" type="ORF">BJY22_004342</name>
</gene>
<dbReference type="Gene3D" id="3.20.100.30">
    <property type="entry name" value="VTC, catalytic tunnel domain"/>
    <property type="match status" value="1"/>
</dbReference>
<accession>A0A7X6A279</accession>
<dbReference type="Pfam" id="PF09359">
    <property type="entry name" value="VTC"/>
    <property type="match status" value="1"/>
</dbReference>
<feature type="domain" description="VTC" evidence="1">
    <location>
        <begin position="33"/>
        <end position="239"/>
    </location>
</feature>
<comment type="caution">
    <text evidence="2">The sequence shown here is derived from an EMBL/GenBank/DDBJ whole genome shotgun (WGS) entry which is preliminary data.</text>
</comment>